<dbReference type="InterPro" id="IPR050888">
    <property type="entry name" value="ZnF_C2H2-type_TF"/>
</dbReference>
<feature type="region of interest" description="Disordered" evidence="8">
    <location>
        <begin position="68"/>
        <end position="92"/>
    </location>
</feature>
<evidence type="ECO:0000313" key="11">
    <source>
        <dbReference type="Proteomes" id="UP000735302"/>
    </source>
</evidence>
<feature type="domain" description="C2H2-type" evidence="9">
    <location>
        <begin position="544"/>
        <end position="572"/>
    </location>
</feature>
<dbReference type="FunFam" id="3.30.160.60:FF:000624">
    <property type="entry name" value="zinc finger protein 697"/>
    <property type="match status" value="1"/>
</dbReference>
<comment type="subcellular location">
    <subcellularLocation>
        <location evidence="1">Nucleus</location>
    </subcellularLocation>
</comment>
<feature type="domain" description="C2H2-type" evidence="9">
    <location>
        <begin position="629"/>
        <end position="657"/>
    </location>
</feature>
<dbReference type="GO" id="GO:0005634">
    <property type="term" value="C:nucleus"/>
    <property type="evidence" value="ECO:0007669"/>
    <property type="project" value="UniProtKB-SubCell"/>
</dbReference>
<organism evidence="10 11">
    <name type="scientific">Plakobranchus ocellatus</name>
    <dbReference type="NCBI Taxonomy" id="259542"/>
    <lineage>
        <taxon>Eukaryota</taxon>
        <taxon>Metazoa</taxon>
        <taxon>Spiralia</taxon>
        <taxon>Lophotrochozoa</taxon>
        <taxon>Mollusca</taxon>
        <taxon>Gastropoda</taxon>
        <taxon>Heterobranchia</taxon>
        <taxon>Euthyneura</taxon>
        <taxon>Panpulmonata</taxon>
        <taxon>Sacoglossa</taxon>
        <taxon>Placobranchoidea</taxon>
        <taxon>Plakobranchidae</taxon>
        <taxon>Plakobranchus</taxon>
    </lineage>
</organism>
<evidence type="ECO:0000256" key="8">
    <source>
        <dbReference type="SAM" id="MobiDB-lite"/>
    </source>
</evidence>
<dbReference type="FunFam" id="3.30.160.60:FF:000604">
    <property type="entry name" value="Histone H4 transcription factor-like Protein"/>
    <property type="match status" value="1"/>
</dbReference>
<feature type="compositionally biased region" description="Basic and acidic residues" evidence="8">
    <location>
        <begin position="909"/>
        <end position="918"/>
    </location>
</feature>
<comment type="caution">
    <text evidence="10">The sequence shown here is derived from an EMBL/GenBank/DDBJ whole genome shotgun (WGS) entry which is preliminary data.</text>
</comment>
<dbReference type="Proteomes" id="UP000735302">
    <property type="component" value="Unassembled WGS sequence"/>
</dbReference>
<evidence type="ECO:0000256" key="1">
    <source>
        <dbReference type="ARBA" id="ARBA00004123"/>
    </source>
</evidence>
<evidence type="ECO:0000256" key="5">
    <source>
        <dbReference type="ARBA" id="ARBA00022833"/>
    </source>
</evidence>
<feature type="domain" description="C2H2-type" evidence="9">
    <location>
        <begin position="506"/>
        <end position="533"/>
    </location>
</feature>
<feature type="region of interest" description="Disordered" evidence="8">
    <location>
        <begin position="930"/>
        <end position="963"/>
    </location>
</feature>
<feature type="compositionally biased region" description="Polar residues" evidence="8">
    <location>
        <begin position="879"/>
        <end position="888"/>
    </location>
</feature>
<feature type="compositionally biased region" description="Polar residues" evidence="8">
    <location>
        <begin position="740"/>
        <end position="756"/>
    </location>
</feature>
<dbReference type="SMART" id="SM00355">
    <property type="entry name" value="ZnF_C2H2"/>
    <property type="match status" value="11"/>
</dbReference>
<dbReference type="Gene3D" id="3.30.160.60">
    <property type="entry name" value="Classic Zinc Finger"/>
    <property type="match status" value="5"/>
</dbReference>
<evidence type="ECO:0000313" key="10">
    <source>
        <dbReference type="EMBL" id="GFO11274.1"/>
    </source>
</evidence>
<keyword evidence="5" id="KW-0862">Zinc</keyword>
<keyword evidence="2" id="KW-0479">Metal-binding</keyword>
<evidence type="ECO:0000256" key="7">
    <source>
        <dbReference type="PROSITE-ProRule" id="PRU00042"/>
    </source>
</evidence>
<dbReference type="PROSITE" id="PS00028">
    <property type="entry name" value="ZINC_FINGER_C2H2_1"/>
    <property type="match status" value="5"/>
</dbReference>
<proteinExistence type="predicted"/>
<keyword evidence="4 7" id="KW-0863">Zinc-finger</keyword>
<feature type="domain" description="C2H2-type" evidence="9">
    <location>
        <begin position="478"/>
        <end position="505"/>
    </location>
</feature>
<dbReference type="GO" id="GO:0008270">
    <property type="term" value="F:zinc ion binding"/>
    <property type="evidence" value="ECO:0007669"/>
    <property type="project" value="UniProtKB-KW"/>
</dbReference>
<feature type="domain" description="C2H2-type" evidence="9">
    <location>
        <begin position="573"/>
        <end position="600"/>
    </location>
</feature>
<dbReference type="Pfam" id="PF00096">
    <property type="entry name" value="zf-C2H2"/>
    <property type="match status" value="2"/>
</dbReference>
<dbReference type="PANTHER" id="PTHR24406">
    <property type="entry name" value="TRANSCRIPTIONAL REPRESSOR CTCFL-RELATED"/>
    <property type="match status" value="1"/>
</dbReference>
<feature type="compositionally biased region" description="Basic and acidic residues" evidence="8">
    <location>
        <begin position="862"/>
        <end position="873"/>
    </location>
</feature>
<name>A0AAV4AY33_9GAST</name>
<feature type="region of interest" description="Disordered" evidence="8">
    <location>
        <begin position="334"/>
        <end position="355"/>
    </location>
</feature>
<keyword evidence="3" id="KW-0677">Repeat</keyword>
<protein>
    <submittedName>
        <fullName evidence="10">Zinc finger protein 813-like</fullName>
    </submittedName>
</protein>
<evidence type="ECO:0000256" key="3">
    <source>
        <dbReference type="ARBA" id="ARBA00022737"/>
    </source>
</evidence>
<evidence type="ECO:0000256" key="4">
    <source>
        <dbReference type="ARBA" id="ARBA00022771"/>
    </source>
</evidence>
<dbReference type="InterPro" id="IPR013087">
    <property type="entry name" value="Znf_C2H2_type"/>
</dbReference>
<keyword evidence="11" id="KW-1185">Reference proteome</keyword>
<dbReference type="PROSITE" id="PS50157">
    <property type="entry name" value="ZINC_FINGER_C2H2_2"/>
    <property type="match status" value="6"/>
</dbReference>
<feature type="region of interest" description="Disordered" evidence="8">
    <location>
        <begin position="852"/>
        <end position="918"/>
    </location>
</feature>
<evidence type="ECO:0000256" key="2">
    <source>
        <dbReference type="ARBA" id="ARBA00022723"/>
    </source>
</evidence>
<dbReference type="InterPro" id="IPR036236">
    <property type="entry name" value="Znf_C2H2_sf"/>
</dbReference>
<evidence type="ECO:0000259" key="9">
    <source>
        <dbReference type="PROSITE" id="PS50157"/>
    </source>
</evidence>
<dbReference type="EMBL" id="BLXT01004258">
    <property type="protein sequence ID" value="GFO11274.1"/>
    <property type="molecule type" value="Genomic_DNA"/>
</dbReference>
<evidence type="ECO:0000256" key="6">
    <source>
        <dbReference type="ARBA" id="ARBA00023242"/>
    </source>
</evidence>
<reference evidence="10 11" key="1">
    <citation type="journal article" date="2021" name="Elife">
        <title>Chloroplast acquisition without the gene transfer in kleptoplastic sea slugs, Plakobranchus ocellatus.</title>
        <authorList>
            <person name="Maeda T."/>
            <person name="Takahashi S."/>
            <person name="Yoshida T."/>
            <person name="Shimamura S."/>
            <person name="Takaki Y."/>
            <person name="Nagai Y."/>
            <person name="Toyoda A."/>
            <person name="Suzuki Y."/>
            <person name="Arimoto A."/>
            <person name="Ishii H."/>
            <person name="Satoh N."/>
            <person name="Nishiyama T."/>
            <person name="Hasebe M."/>
            <person name="Maruyama T."/>
            <person name="Minagawa J."/>
            <person name="Obokata J."/>
            <person name="Shigenobu S."/>
        </authorList>
    </citation>
    <scope>NUCLEOTIDE SEQUENCE [LARGE SCALE GENOMIC DNA]</scope>
</reference>
<accession>A0AAV4AY33</accession>
<feature type="compositionally biased region" description="Basic and acidic residues" evidence="8">
    <location>
        <begin position="936"/>
        <end position="951"/>
    </location>
</feature>
<feature type="domain" description="C2H2-type" evidence="9">
    <location>
        <begin position="601"/>
        <end position="628"/>
    </location>
</feature>
<dbReference type="SUPFAM" id="SSF57667">
    <property type="entry name" value="beta-beta-alpha zinc fingers"/>
    <property type="match status" value="3"/>
</dbReference>
<gene>
    <name evidence="10" type="ORF">PoB_003777900</name>
</gene>
<sequence length="1012" mass="110643">MEDFVDVVYKCKFCPYTCTQSPEMGVHVKENHLTTVSSAGLQLQLAPGICNTDTPCSTVNHELCVSNSSSSTVAGPLPAQRSSETLGHGDQEARSCLSSIQPNEDLSFSVPSQAFMDKSLTAVSFTPFAVPVSSVEAVNLSNTSTPDLTELINLVKPGTQGASQFSKAHMDSGISSNATSIDTVLETASGQFTISLVEDQSVSACCTTESVPLESSEAPLPEVPGLQLQTSGASSVFSAGLLPVEEACSSSQPYTVMAIQVPNSGSQGSSPIHYVVSTPKPEPINIPDSTETKEFLLCGLCKLAFTNMEDCQAHMSLEHRELMQDTGVSIGVQVGGAKRGRKRKSEQMKKVKQEPLTSDLDDVEWLPSASESYSHCEGEGRARRKIKPPRALKEDYVLGKRVRQRDRGSCSDLGYKLSCPMMGCKAKLKTNEGLRIHMDCHNMEDTALTCKECHAPHEFWRNLRIHLWKKHQIDCDLFACDKCDYKTDTRHKMSIHMEIHSESKPYTCDVCGKGFRQASQMKNHLVTHVNRDSKDIGQCWFTQKKCDVCDRVFANSKCLKKHKEVVHGNHKPFKCTFCSHTTARKAMMQSHMRTHTGEKPFKCDICEYSTGDHNSLRRHKMRHTGQKQYQCTQCPYTCIQSISLKHHMQHKHPGTTAGIFQCSRCPFRSINQTIYYAHMQDHKKGLIPDKLVHPRVELPRVRKSSARSQGNAAGKDLPVVLPLLMKHPQLHAVVPGEGLSSLSNSSDGQTKDSSQGNTEMFNMQVTVLASGDIQISAEDMTRLSEHRGLAHSGTSALQLIYDTLAILGSHSVAREGHSTLLTTQLPSGVHTSVLSSLQGGHTIHSITYHLSVGESSETAQDEQGKEKEGEAASKKSLPSAATSPSNKDNPVAEVESTSKLAEMANLTKTDGETRGDKEGTVMAAEIFVSDTNLPDDSSKKVVEGGESERSVEPSIGNNEDSGSYIVKPIKGDALQEILEAGEDKVTLINSDTGEVNFISVDLLQSQQKRLGF</sequence>
<dbReference type="AlphaFoldDB" id="A0AAV4AY33"/>
<keyword evidence="6" id="KW-0539">Nucleus</keyword>
<feature type="region of interest" description="Disordered" evidence="8">
    <location>
        <begin position="736"/>
        <end position="756"/>
    </location>
</feature>